<evidence type="ECO:0000313" key="8">
    <source>
        <dbReference type="RefSeq" id="XP_035693741.1"/>
    </source>
</evidence>
<gene>
    <name evidence="8" type="primary">LOC118427885</name>
</gene>
<dbReference type="GO" id="GO:0031966">
    <property type="term" value="C:mitochondrial membrane"/>
    <property type="evidence" value="ECO:0007669"/>
    <property type="project" value="UniProtKB-SubCell"/>
</dbReference>
<evidence type="ECO:0000256" key="3">
    <source>
        <dbReference type="ARBA" id="ARBA00022989"/>
    </source>
</evidence>
<evidence type="ECO:0000256" key="5">
    <source>
        <dbReference type="ARBA" id="ARBA00023136"/>
    </source>
</evidence>
<dbReference type="KEGG" id="bfo:118427885"/>
<accession>A0A9J7N722</accession>
<dbReference type="OrthoDB" id="6234762at2759"/>
<dbReference type="AlphaFoldDB" id="A0A9J7N722"/>
<evidence type="ECO:0000256" key="6">
    <source>
        <dbReference type="SAM" id="Phobius"/>
    </source>
</evidence>
<comment type="subcellular location">
    <subcellularLocation>
        <location evidence="1">Mitochondrion membrane</location>
        <topology evidence="1">Multi-pass membrane protein</topology>
    </subcellularLocation>
</comment>
<evidence type="ECO:0000313" key="7">
    <source>
        <dbReference type="Proteomes" id="UP000001554"/>
    </source>
</evidence>
<keyword evidence="5 6" id="KW-0472">Membrane</keyword>
<evidence type="ECO:0000256" key="2">
    <source>
        <dbReference type="ARBA" id="ARBA00022692"/>
    </source>
</evidence>
<dbReference type="GO" id="GO:0005739">
    <property type="term" value="C:mitochondrion"/>
    <property type="evidence" value="ECO:0000318"/>
    <property type="project" value="GO_Central"/>
</dbReference>
<dbReference type="Pfam" id="PF07114">
    <property type="entry name" value="TMEM126"/>
    <property type="match status" value="2"/>
</dbReference>
<proteinExistence type="predicted"/>
<keyword evidence="3 6" id="KW-1133">Transmembrane helix</keyword>
<feature type="transmembrane region" description="Helical" evidence="6">
    <location>
        <begin position="84"/>
        <end position="104"/>
    </location>
</feature>
<keyword evidence="7" id="KW-1185">Reference proteome</keyword>
<dbReference type="GeneID" id="118427885"/>
<dbReference type="RefSeq" id="XP_035693741.1">
    <property type="nucleotide sequence ID" value="XM_035837848.1"/>
</dbReference>
<evidence type="ECO:0000256" key="1">
    <source>
        <dbReference type="ARBA" id="ARBA00004225"/>
    </source>
</evidence>
<dbReference type="Proteomes" id="UP000001554">
    <property type="component" value="Chromosome 12"/>
</dbReference>
<dbReference type="InterPro" id="IPR009801">
    <property type="entry name" value="TMEM126"/>
</dbReference>
<keyword evidence="2 6" id="KW-0812">Transmembrane</keyword>
<dbReference type="PANTHER" id="PTHR16296">
    <property type="entry name" value="UNCHARACTERIZED HYPOTHALAMUS PROTEIN HT007"/>
    <property type="match status" value="1"/>
</dbReference>
<name>A0A9J7N722_BRAFL</name>
<organism evidence="7 8">
    <name type="scientific">Branchiostoma floridae</name>
    <name type="common">Florida lancelet</name>
    <name type="synonym">Amphioxus</name>
    <dbReference type="NCBI Taxonomy" id="7739"/>
    <lineage>
        <taxon>Eukaryota</taxon>
        <taxon>Metazoa</taxon>
        <taxon>Chordata</taxon>
        <taxon>Cephalochordata</taxon>
        <taxon>Leptocardii</taxon>
        <taxon>Amphioxiformes</taxon>
        <taxon>Branchiostomatidae</taxon>
        <taxon>Branchiostoma</taxon>
    </lineage>
</organism>
<reference evidence="8" key="2">
    <citation type="submission" date="2025-08" db="UniProtKB">
        <authorList>
            <consortium name="RefSeq"/>
        </authorList>
    </citation>
    <scope>IDENTIFICATION</scope>
    <source>
        <strain evidence="8">S238N-H82</strain>
        <tissue evidence="8">Testes</tissue>
    </source>
</reference>
<feature type="transmembrane region" description="Helical" evidence="6">
    <location>
        <begin position="50"/>
        <end position="72"/>
    </location>
</feature>
<keyword evidence="4" id="KW-0496">Mitochondrion</keyword>
<dbReference type="PANTHER" id="PTHR16296:SF2">
    <property type="entry name" value="TRANSMEMBRANE PROTEIN 126A"/>
    <property type="match status" value="1"/>
</dbReference>
<sequence length="188" mass="20905">MAEEVAPGDKALVAPGNKEVVRRVELTQAELIRLQYQALQQFPKEKRWPFTSGVTTVGVNAGFVGLIANSMFRRVLQVTQARVLSALPMFLIPAVTASAAWQAFVAQSMLAGGYLSPRYYTAVLPKGNDFWEFWLKTSRPVVWRMLPALLLQAAWGAMLASKEFDLYLQISKHGFIVLEDGQTLSKDS</sequence>
<reference evidence="7" key="1">
    <citation type="journal article" date="2020" name="Nat. Ecol. Evol.">
        <title>Deeply conserved synteny resolves early events in vertebrate evolution.</title>
        <authorList>
            <person name="Simakov O."/>
            <person name="Marletaz F."/>
            <person name="Yue J.X."/>
            <person name="O'Connell B."/>
            <person name="Jenkins J."/>
            <person name="Brandt A."/>
            <person name="Calef R."/>
            <person name="Tung C.H."/>
            <person name="Huang T.K."/>
            <person name="Schmutz J."/>
            <person name="Satoh N."/>
            <person name="Yu J.K."/>
            <person name="Putnam N.H."/>
            <person name="Green R.E."/>
            <person name="Rokhsar D.S."/>
        </authorList>
    </citation>
    <scope>NUCLEOTIDE SEQUENCE [LARGE SCALE GENOMIC DNA]</scope>
    <source>
        <strain evidence="7">S238N-H82</strain>
    </source>
</reference>
<protein>
    <submittedName>
        <fullName evidence="8">Transmembrane protein 126A-like</fullName>
    </submittedName>
</protein>
<dbReference type="OMA" id="LMQCAFA"/>
<dbReference type="GO" id="GO:0032981">
    <property type="term" value="P:mitochondrial respiratory chain complex I assembly"/>
    <property type="evidence" value="ECO:0000318"/>
    <property type="project" value="GO_Central"/>
</dbReference>
<evidence type="ECO:0000256" key="4">
    <source>
        <dbReference type="ARBA" id="ARBA00023128"/>
    </source>
</evidence>